<dbReference type="AlphaFoldDB" id="A0A6B8VZ11"/>
<evidence type="ECO:0000313" key="2">
    <source>
        <dbReference type="Proteomes" id="UP000425178"/>
    </source>
</evidence>
<dbReference type="KEGG" id="ccoe:CETAM_05120"/>
<dbReference type="Proteomes" id="UP000425178">
    <property type="component" value="Chromosome"/>
</dbReference>
<reference evidence="1 2" key="1">
    <citation type="journal article" date="2021" name="Int. J. Syst. Evol. Microbiol.">
        <title>Classification of three corynebacterial strains isolated from a small paddock in North Rhine-Westphalia: proposal of &lt;i&gt;Corynebacterium kalinowskii&lt;/i&gt; sp. nov., &lt;i&gt;Corynebacterium comes&lt;/i&gt; sp. nov. and &lt;i&gt;Corynebacterium occultum&lt;/i&gt; sp. nov.</title>
        <authorList>
            <person name="Schaffert L."/>
            <person name="Ruwe M."/>
            <person name="Milse J."/>
            <person name="Hanuschka K."/>
            <person name="Ortseifen V."/>
            <person name="Droste J."/>
            <person name="Brandt D."/>
            <person name="Schl L."/>
            <person name="Kutter Y."/>
            <person name="Vinke S."/>
            <person name="Vieh P."/>
            <person name="Jacob L."/>
            <person name="L N.C."/>
            <person name="Schulte-Berndt E."/>
            <person name="Hain C."/>
            <person name="Linder M."/>
            <person name="Schmidt P."/>
            <person name="Wollenschl L."/>
            <person name="Luttermann T."/>
            <person name="Thieme E."/>
            <person name="Hassa J."/>
            <person name="Haak M."/>
            <person name="Wittchen M."/>
            <person name="Mentz A."/>
            <person name="Persicke M."/>
            <person name="Busche T."/>
            <person name="R C."/>
        </authorList>
    </citation>
    <scope>NUCLEOTIDE SEQUENCE [LARGE SCALE GENOMIC DNA]</scope>
    <source>
        <strain evidence="1 2">2019</strain>
    </source>
</reference>
<name>A0A6B8VZ11_9CORY</name>
<keyword evidence="2" id="KW-1185">Reference proteome</keyword>
<evidence type="ECO:0000313" key="1">
    <source>
        <dbReference type="EMBL" id="QGU04295.1"/>
    </source>
</evidence>
<gene>
    <name evidence="1" type="ORF">CETAM_05120</name>
</gene>
<dbReference type="EMBL" id="CP046453">
    <property type="protein sequence ID" value="QGU04295.1"/>
    <property type="molecule type" value="Genomic_DNA"/>
</dbReference>
<protein>
    <submittedName>
        <fullName evidence="1">Uncharacterized protein</fullName>
    </submittedName>
</protein>
<organism evidence="1 2">
    <name type="scientific">Corynebacterium comes</name>
    <dbReference type="NCBI Taxonomy" id="2675218"/>
    <lineage>
        <taxon>Bacteria</taxon>
        <taxon>Bacillati</taxon>
        <taxon>Actinomycetota</taxon>
        <taxon>Actinomycetes</taxon>
        <taxon>Mycobacteriales</taxon>
        <taxon>Corynebacteriaceae</taxon>
        <taxon>Corynebacterium</taxon>
    </lineage>
</organism>
<sequence>MVGGFSLRVMNINHLSTPPSIALTLRAHEATTLRDLHSMIHHPRSLARPQANWRPPSKALPGGSLTMTLTRHRVGERVKARVLGFASGSGEDRAPAYLITVRITDQHGAVDPVTAEGWVRALIDDALIDAVHEVSSGHAATFVWLVDAHFVPVHSPASLFFGFSQAA</sequence>
<proteinExistence type="predicted"/>
<accession>A0A6B8VZ11</accession>